<gene>
    <name evidence="7" type="primary">SPOSA6832_01306</name>
</gene>
<evidence type="ECO:0000313" key="8">
    <source>
        <dbReference type="Proteomes" id="UP000243876"/>
    </source>
</evidence>
<feature type="transmembrane region" description="Helical" evidence="6">
    <location>
        <begin position="193"/>
        <end position="210"/>
    </location>
</feature>
<dbReference type="InterPro" id="IPR050598">
    <property type="entry name" value="AminoAcid_Transporter"/>
</dbReference>
<dbReference type="PANTHER" id="PTHR11785">
    <property type="entry name" value="AMINO ACID TRANSPORTER"/>
    <property type="match status" value="1"/>
</dbReference>
<feature type="transmembrane region" description="Helical" evidence="6">
    <location>
        <begin position="301"/>
        <end position="324"/>
    </location>
</feature>
<dbReference type="PIRSF" id="PIRSF006060">
    <property type="entry name" value="AA_transporter"/>
    <property type="match status" value="1"/>
</dbReference>
<evidence type="ECO:0000256" key="3">
    <source>
        <dbReference type="ARBA" id="ARBA00022989"/>
    </source>
</evidence>
<dbReference type="Gene3D" id="1.20.1740.10">
    <property type="entry name" value="Amino acid/polyamine transporter I"/>
    <property type="match status" value="1"/>
</dbReference>
<keyword evidence="4 6" id="KW-0472">Membrane</keyword>
<evidence type="ECO:0000256" key="6">
    <source>
        <dbReference type="SAM" id="Phobius"/>
    </source>
</evidence>
<feature type="region of interest" description="Disordered" evidence="5">
    <location>
        <begin position="1"/>
        <end position="33"/>
    </location>
</feature>
<dbReference type="InterPro" id="IPR002293">
    <property type="entry name" value="AA/rel_permease1"/>
</dbReference>
<feature type="transmembrane region" description="Helical" evidence="6">
    <location>
        <begin position="393"/>
        <end position="417"/>
    </location>
</feature>
<feature type="compositionally biased region" description="Basic and acidic residues" evidence="5">
    <location>
        <begin position="21"/>
        <end position="33"/>
    </location>
</feature>
<sequence length="541" mass="58204">MLSSFFPRRGSAQSAGTNFADDSKAVSYDDPKSEGDDLTYAQMLGAGEGAAGITAGGELTLEEDAAGGLGRHLGVFSTTFLVVGRIIGTGIFSTPSSILSGVGSLGAAMMLWVLGTVLSFCGLFVWLEFAGLYPRSGGEKVYLEAVYRRPKLLATCLFAVNAIILGFTASGCIVFASNILVAAKHEVTTWNERGIAVAVIVVVTLIHGFTPKWGVRLMNLLGIFKVVILLLVVVSGWVVLGGGIKSIPDPKANFRNGFSGSSHSAYNYASALFKVLNSYAGWSNAAYVLNEVKNPVRTIKIAGPLGLSICAVLYILANISYFAAVSLPALKESGVTVASYYFLVVFGEKAQRALSVFVALSAFGNVLAVTFAQARVNQELAKEGMLPFTEFFASNWPCGSPFAGLIVHLIPSLIIILGPPAKVAYPFILVVVLGLFYLRFRHPHLTRPFKVWLPAAFFFFVAACFLLVVPFLRPAGGVGDTPPLPYWLYPVVGIAVFAVGLIYWFVWRVAMPYLGKFHWEPTKVTLADGTVATKYRRIKNE</sequence>
<feature type="transmembrane region" description="Helical" evidence="6">
    <location>
        <begin position="452"/>
        <end position="472"/>
    </location>
</feature>
<dbReference type="Pfam" id="PF13520">
    <property type="entry name" value="AA_permease_2"/>
    <property type="match status" value="1"/>
</dbReference>
<keyword evidence="3 6" id="KW-1133">Transmembrane helix</keyword>
<feature type="transmembrane region" description="Helical" evidence="6">
    <location>
        <begin position="105"/>
        <end position="131"/>
    </location>
</feature>
<feature type="transmembrane region" description="Helical" evidence="6">
    <location>
        <begin position="353"/>
        <end position="372"/>
    </location>
</feature>
<keyword evidence="8" id="KW-1185">Reference proteome</keyword>
<feature type="transmembrane region" description="Helical" evidence="6">
    <location>
        <begin position="265"/>
        <end position="289"/>
    </location>
</feature>
<proteinExistence type="predicted"/>
<dbReference type="GO" id="GO:0016020">
    <property type="term" value="C:membrane"/>
    <property type="evidence" value="ECO:0007669"/>
    <property type="project" value="UniProtKB-SubCell"/>
</dbReference>
<comment type="subcellular location">
    <subcellularLocation>
        <location evidence="1">Membrane</location>
        <topology evidence="1">Multi-pass membrane protein</topology>
    </subcellularLocation>
</comment>
<dbReference type="GO" id="GO:0015179">
    <property type="term" value="F:L-amino acid transmembrane transporter activity"/>
    <property type="evidence" value="ECO:0007669"/>
    <property type="project" value="TreeGrafter"/>
</dbReference>
<feature type="transmembrane region" description="Helical" evidence="6">
    <location>
        <begin position="423"/>
        <end position="440"/>
    </location>
</feature>
<organism evidence="7 8">
    <name type="scientific">Sporidiobolus salmonicolor</name>
    <name type="common">Yeast-like fungus</name>
    <name type="synonym">Sporobolomyces salmonicolor</name>
    <dbReference type="NCBI Taxonomy" id="5005"/>
    <lineage>
        <taxon>Eukaryota</taxon>
        <taxon>Fungi</taxon>
        <taxon>Dikarya</taxon>
        <taxon>Basidiomycota</taxon>
        <taxon>Pucciniomycotina</taxon>
        <taxon>Microbotryomycetes</taxon>
        <taxon>Sporidiobolales</taxon>
        <taxon>Sporidiobolaceae</taxon>
        <taxon>Sporobolomyces</taxon>
    </lineage>
</organism>
<feature type="transmembrane region" description="Helical" evidence="6">
    <location>
        <begin position="152"/>
        <end position="181"/>
    </location>
</feature>
<dbReference type="OrthoDB" id="5982228at2759"/>
<evidence type="ECO:0000256" key="4">
    <source>
        <dbReference type="ARBA" id="ARBA00023136"/>
    </source>
</evidence>
<dbReference type="PANTHER" id="PTHR11785:SF382">
    <property type="entry name" value="LOW-AFFINITY METHIONINE PERMEASE"/>
    <property type="match status" value="1"/>
</dbReference>
<evidence type="ECO:0000313" key="7">
    <source>
        <dbReference type="EMBL" id="CEQ39763.1"/>
    </source>
</evidence>
<dbReference type="Proteomes" id="UP000243876">
    <property type="component" value="Unassembled WGS sequence"/>
</dbReference>
<evidence type="ECO:0000256" key="5">
    <source>
        <dbReference type="SAM" id="MobiDB-lite"/>
    </source>
</evidence>
<dbReference type="AlphaFoldDB" id="A0A0D6EJ57"/>
<keyword evidence="2 6" id="KW-0812">Transmembrane</keyword>
<name>A0A0D6EJ57_SPOSA</name>
<evidence type="ECO:0000256" key="2">
    <source>
        <dbReference type="ARBA" id="ARBA00022692"/>
    </source>
</evidence>
<feature type="transmembrane region" description="Helical" evidence="6">
    <location>
        <begin position="73"/>
        <end position="93"/>
    </location>
</feature>
<feature type="transmembrane region" description="Helical" evidence="6">
    <location>
        <begin position="222"/>
        <end position="245"/>
    </location>
</feature>
<protein>
    <submittedName>
        <fullName evidence="7">SPOSA6832_01306-mRNA-1:cds</fullName>
    </submittedName>
</protein>
<accession>A0A0D6EJ57</accession>
<feature type="transmembrane region" description="Helical" evidence="6">
    <location>
        <begin position="484"/>
        <end position="506"/>
    </location>
</feature>
<reference evidence="8" key="1">
    <citation type="submission" date="2015-02" db="EMBL/GenBank/DDBJ databases">
        <authorList>
            <person name="Gon?alves P."/>
        </authorList>
    </citation>
    <scope>NUCLEOTIDE SEQUENCE [LARGE SCALE GENOMIC DNA]</scope>
</reference>
<dbReference type="EMBL" id="CENE01000004">
    <property type="protein sequence ID" value="CEQ39763.1"/>
    <property type="molecule type" value="Genomic_DNA"/>
</dbReference>
<evidence type="ECO:0000256" key="1">
    <source>
        <dbReference type="ARBA" id="ARBA00004141"/>
    </source>
</evidence>